<evidence type="ECO:0000256" key="5">
    <source>
        <dbReference type="ARBA" id="ARBA00022989"/>
    </source>
</evidence>
<feature type="transmembrane region" description="Helical" evidence="12">
    <location>
        <begin position="53"/>
        <end position="71"/>
    </location>
</feature>
<keyword evidence="4 11" id="KW-0812">Transmembrane</keyword>
<dbReference type="GeneID" id="106181584"/>
<evidence type="ECO:0000256" key="8">
    <source>
        <dbReference type="ARBA" id="ARBA00023136"/>
    </source>
</evidence>
<name>A0A1S3KGW9_LINAN</name>
<evidence type="ECO:0000256" key="2">
    <source>
        <dbReference type="ARBA" id="ARBA00022448"/>
    </source>
</evidence>
<evidence type="ECO:0000313" key="14">
    <source>
        <dbReference type="RefSeq" id="XP_013421471.1"/>
    </source>
</evidence>
<dbReference type="Gene3D" id="1.10.287.770">
    <property type="entry name" value="YojJ-like"/>
    <property type="match status" value="1"/>
</dbReference>
<dbReference type="RefSeq" id="XP_013421471.1">
    <property type="nucleotide sequence ID" value="XM_013566017.1"/>
</dbReference>
<comment type="subcellular location">
    <subcellularLocation>
        <location evidence="1">Membrane</location>
        <topology evidence="1">Multi-pass membrane protein</topology>
    </subcellularLocation>
</comment>
<protein>
    <submittedName>
        <fullName evidence="14">Degenerin deg-1</fullName>
    </submittedName>
</protein>
<reference evidence="14" key="1">
    <citation type="submission" date="2025-08" db="UniProtKB">
        <authorList>
            <consortium name="RefSeq"/>
        </authorList>
    </citation>
    <scope>IDENTIFICATION</scope>
    <source>
        <tissue evidence="14">Gonads</tissue>
    </source>
</reference>
<dbReference type="GO" id="GO:0005886">
    <property type="term" value="C:plasma membrane"/>
    <property type="evidence" value="ECO:0007669"/>
    <property type="project" value="TreeGrafter"/>
</dbReference>
<comment type="similarity">
    <text evidence="11">Belongs to the amiloride-sensitive sodium channel (TC 1.A.6) family.</text>
</comment>
<keyword evidence="9 11" id="KW-0739">Sodium transport</keyword>
<accession>A0A1S3KGW9</accession>
<keyword evidence="5 12" id="KW-1133">Transmembrane helix</keyword>
<dbReference type="OrthoDB" id="6021021at2759"/>
<keyword evidence="10 11" id="KW-0407">Ion channel</keyword>
<evidence type="ECO:0000313" key="13">
    <source>
        <dbReference type="Proteomes" id="UP000085678"/>
    </source>
</evidence>
<dbReference type="Proteomes" id="UP000085678">
    <property type="component" value="Unplaced"/>
</dbReference>
<evidence type="ECO:0000256" key="6">
    <source>
        <dbReference type="ARBA" id="ARBA00023053"/>
    </source>
</evidence>
<evidence type="ECO:0000256" key="4">
    <source>
        <dbReference type="ARBA" id="ARBA00022692"/>
    </source>
</evidence>
<dbReference type="PANTHER" id="PTHR11690">
    <property type="entry name" value="AMILORIDE-SENSITIVE SODIUM CHANNEL-RELATED"/>
    <property type="match status" value="1"/>
</dbReference>
<dbReference type="PRINTS" id="PR01078">
    <property type="entry name" value="AMINACHANNEL"/>
</dbReference>
<gene>
    <name evidence="14" type="primary">LOC106181584</name>
</gene>
<dbReference type="PROSITE" id="PS01206">
    <property type="entry name" value="ASC"/>
    <property type="match status" value="1"/>
</dbReference>
<sequence>MNLTNEMDVDVEGGGGGGGGGSVGEIWTEALENTTAHGLGNVLRYRNSKSRRIMWILLFLAGLGALIYFVSQLAVKYFEWPTETDVTVELEPRLDFPAVTICNENPVKRSQIAASSSSSLNNLLAQNEAAKVSRRRRSIANKDVEVTRNRRASTSALGSSTSTNLGTSSSVASISGLSAALISATGLGTGSALGLSSTGTSSSGHDYLSKSSRTQSLDQFQYQFAKLNDTERMAIGHNMTTFLVDCSWQGYPCDKSNFTEFSDYKYGNCFIFNSGMNKTVRSAARGGHTYGLSLELYIEQDEYIMTTESAGVRVTIHEQNSMPFAEEHSIVVAPGKHTSIGISKKRFVRIDSPYGDCKNYTEEENYELNAYSEYYNLIVNYSREACFKTCLQRQIIRDCGCAHPSYPANATALQASWNIAYNKNLTNSRDDPVLCNIANSTTHIVCVDNIVDMYKKGQITCDCPPKCVEDTFEASVSSMRWPSDVYQMEMLQTLSAYVNTDLLEMRRNVMKVEIFYRDMNLETVTTNIAYSLTDLGSDLGGNLGLWLGVSVLTACELFNLILDVIQLALRNRKKNSKKNHVSPVHKITTKGF</sequence>
<dbReference type="KEGG" id="lak:106181584"/>
<dbReference type="InterPro" id="IPR020903">
    <property type="entry name" value="ENaC_CS"/>
</dbReference>
<dbReference type="PANTHER" id="PTHR11690:SF248">
    <property type="entry name" value="PICKPOCKET 17, ISOFORM A"/>
    <property type="match status" value="1"/>
</dbReference>
<dbReference type="Gene3D" id="2.60.470.10">
    <property type="entry name" value="Acid-sensing ion channels like domains"/>
    <property type="match status" value="1"/>
</dbReference>
<evidence type="ECO:0000256" key="11">
    <source>
        <dbReference type="RuleBase" id="RU000679"/>
    </source>
</evidence>
<proteinExistence type="inferred from homology"/>
<evidence type="ECO:0000256" key="3">
    <source>
        <dbReference type="ARBA" id="ARBA00022461"/>
    </source>
</evidence>
<keyword evidence="13" id="KW-1185">Reference proteome</keyword>
<keyword evidence="2 11" id="KW-0813">Transport</keyword>
<evidence type="ECO:0000256" key="7">
    <source>
        <dbReference type="ARBA" id="ARBA00023065"/>
    </source>
</evidence>
<dbReference type="InterPro" id="IPR001873">
    <property type="entry name" value="ENaC"/>
</dbReference>
<evidence type="ECO:0000256" key="9">
    <source>
        <dbReference type="ARBA" id="ARBA00023201"/>
    </source>
</evidence>
<dbReference type="AlphaFoldDB" id="A0A1S3KGW9"/>
<evidence type="ECO:0000256" key="10">
    <source>
        <dbReference type="ARBA" id="ARBA00023303"/>
    </source>
</evidence>
<dbReference type="Pfam" id="PF00858">
    <property type="entry name" value="ASC"/>
    <property type="match status" value="1"/>
</dbReference>
<keyword evidence="3 11" id="KW-0894">Sodium channel</keyword>
<dbReference type="InParanoid" id="A0A1S3KGW9"/>
<evidence type="ECO:0000256" key="12">
    <source>
        <dbReference type="SAM" id="Phobius"/>
    </source>
</evidence>
<evidence type="ECO:0000256" key="1">
    <source>
        <dbReference type="ARBA" id="ARBA00004141"/>
    </source>
</evidence>
<keyword evidence="6" id="KW-0915">Sodium</keyword>
<dbReference type="GO" id="GO:0015280">
    <property type="term" value="F:ligand-gated sodium channel activity"/>
    <property type="evidence" value="ECO:0007669"/>
    <property type="project" value="TreeGrafter"/>
</dbReference>
<keyword evidence="7 11" id="KW-0406">Ion transport</keyword>
<keyword evidence="8 12" id="KW-0472">Membrane</keyword>
<organism evidence="13 14">
    <name type="scientific">Lingula anatina</name>
    <name type="common">Brachiopod</name>
    <name type="synonym">Lingula unguis</name>
    <dbReference type="NCBI Taxonomy" id="7574"/>
    <lineage>
        <taxon>Eukaryota</taxon>
        <taxon>Metazoa</taxon>
        <taxon>Spiralia</taxon>
        <taxon>Lophotrochozoa</taxon>
        <taxon>Brachiopoda</taxon>
        <taxon>Linguliformea</taxon>
        <taxon>Lingulata</taxon>
        <taxon>Lingulida</taxon>
        <taxon>Linguloidea</taxon>
        <taxon>Lingulidae</taxon>
        <taxon>Lingula</taxon>
    </lineage>
</organism>